<keyword evidence="1" id="KW-1133">Transmembrane helix</keyword>
<feature type="transmembrane region" description="Helical" evidence="1">
    <location>
        <begin position="12"/>
        <end position="32"/>
    </location>
</feature>
<dbReference type="EMBL" id="JAGYPG010000002">
    <property type="protein sequence ID" value="MBS4196224.1"/>
    <property type="molecule type" value="Genomic_DNA"/>
</dbReference>
<keyword evidence="1" id="KW-0472">Membrane</keyword>
<dbReference type="AlphaFoldDB" id="A0A942TH22"/>
<dbReference type="Pfam" id="PF08570">
    <property type="entry name" value="DUF1761"/>
    <property type="match status" value="1"/>
</dbReference>
<feature type="transmembrane region" description="Helical" evidence="1">
    <location>
        <begin position="70"/>
        <end position="90"/>
    </location>
</feature>
<sequence>MLIDWNGLNYIAIIIGGFLYMIYGAVYYSILLSNKKGNQDSGPVKYVVSVIIAFISSFFMATIVQASGSGIVEGLTIGFMVGLIISLVYLKNTLFGLINKKSFIIAIGDHLVIFTLLGGLHGLMV</sequence>
<organism evidence="2 3">
    <name type="scientific">Lederbergia citri</name>
    <dbReference type="NCBI Taxonomy" id="2833580"/>
    <lineage>
        <taxon>Bacteria</taxon>
        <taxon>Bacillati</taxon>
        <taxon>Bacillota</taxon>
        <taxon>Bacilli</taxon>
        <taxon>Bacillales</taxon>
        <taxon>Bacillaceae</taxon>
        <taxon>Lederbergia</taxon>
    </lineage>
</organism>
<reference evidence="2 3" key="1">
    <citation type="submission" date="2021-05" db="EMBL/GenBank/DDBJ databases">
        <title>Novel Bacillus species.</title>
        <authorList>
            <person name="Liu G."/>
        </authorList>
    </citation>
    <scope>NUCLEOTIDE SEQUENCE [LARGE SCALE GENOMIC DNA]</scope>
    <source>
        <strain evidence="3">FJAT-49780</strain>
    </source>
</reference>
<name>A0A942TH22_9BACI</name>
<dbReference type="InterPro" id="IPR013879">
    <property type="entry name" value="DUF1761"/>
</dbReference>
<evidence type="ECO:0000313" key="3">
    <source>
        <dbReference type="Proteomes" id="UP000681414"/>
    </source>
</evidence>
<evidence type="ECO:0000256" key="1">
    <source>
        <dbReference type="SAM" id="Phobius"/>
    </source>
</evidence>
<feature type="transmembrane region" description="Helical" evidence="1">
    <location>
        <begin position="44"/>
        <end position="64"/>
    </location>
</feature>
<comment type="caution">
    <text evidence="2">The sequence shown here is derived from an EMBL/GenBank/DDBJ whole genome shotgun (WGS) entry which is preliminary data.</text>
</comment>
<protein>
    <submittedName>
        <fullName evidence="2">DUF1761 domain-containing protein</fullName>
    </submittedName>
</protein>
<gene>
    <name evidence="2" type="ORF">KHA97_14245</name>
</gene>
<keyword evidence="3" id="KW-1185">Reference proteome</keyword>
<dbReference type="Proteomes" id="UP000681414">
    <property type="component" value="Unassembled WGS sequence"/>
</dbReference>
<proteinExistence type="predicted"/>
<keyword evidence="1" id="KW-0812">Transmembrane</keyword>
<dbReference type="RefSeq" id="WP_213125374.1">
    <property type="nucleotide sequence ID" value="NZ_JAGYPG010000002.1"/>
</dbReference>
<feature type="transmembrane region" description="Helical" evidence="1">
    <location>
        <begin position="102"/>
        <end position="124"/>
    </location>
</feature>
<accession>A0A942TH22</accession>
<evidence type="ECO:0000313" key="2">
    <source>
        <dbReference type="EMBL" id="MBS4196224.1"/>
    </source>
</evidence>